<feature type="compositionally biased region" description="Basic and acidic residues" evidence="2">
    <location>
        <begin position="383"/>
        <end position="394"/>
    </location>
</feature>
<dbReference type="GO" id="GO:0007165">
    <property type="term" value="P:signal transduction"/>
    <property type="evidence" value="ECO:0007669"/>
    <property type="project" value="InterPro"/>
</dbReference>
<dbReference type="Gene3D" id="1.10.555.10">
    <property type="entry name" value="Rho GTPase activation protein"/>
    <property type="match status" value="1"/>
</dbReference>
<evidence type="ECO:0000313" key="4">
    <source>
        <dbReference type="EMBL" id="KAF2904345.1"/>
    </source>
</evidence>
<feature type="compositionally biased region" description="Basic residues" evidence="2">
    <location>
        <begin position="1"/>
        <end position="12"/>
    </location>
</feature>
<feature type="compositionally biased region" description="Polar residues" evidence="2">
    <location>
        <begin position="1384"/>
        <end position="1400"/>
    </location>
</feature>
<feature type="region of interest" description="Disordered" evidence="2">
    <location>
        <begin position="1226"/>
        <end position="1257"/>
    </location>
</feature>
<feature type="region of interest" description="Disordered" evidence="2">
    <location>
        <begin position="1275"/>
        <end position="1350"/>
    </location>
</feature>
<organism evidence="4 5">
    <name type="scientific">Ignelater luminosus</name>
    <name type="common">Cucubano</name>
    <name type="synonym">Pyrophorus luminosus</name>
    <dbReference type="NCBI Taxonomy" id="2038154"/>
    <lineage>
        <taxon>Eukaryota</taxon>
        <taxon>Metazoa</taxon>
        <taxon>Ecdysozoa</taxon>
        <taxon>Arthropoda</taxon>
        <taxon>Hexapoda</taxon>
        <taxon>Insecta</taxon>
        <taxon>Pterygota</taxon>
        <taxon>Neoptera</taxon>
        <taxon>Endopterygota</taxon>
        <taxon>Coleoptera</taxon>
        <taxon>Polyphaga</taxon>
        <taxon>Elateriformia</taxon>
        <taxon>Elateroidea</taxon>
        <taxon>Elateridae</taxon>
        <taxon>Agrypninae</taxon>
        <taxon>Pyrophorini</taxon>
        <taxon>Ignelater</taxon>
    </lineage>
</organism>
<feature type="region of interest" description="Disordered" evidence="2">
    <location>
        <begin position="1"/>
        <end position="45"/>
    </location>
</feature>
<reference evidence="4" key="1">
    <citation type="submission" date="2019-08" db="EMBL/GenBank/DDBJ databases">
        <title>The genome of the North American firefly Photinus pyralis.</title>
        <authorList>
            <consortium name="Photinus pyralis genome working group"/>
            <person name="Fallon T.R."/>
            <person name="Sander Lower S.E."/>
            <person name="Weng J.-K."/>
        </authorList>
    </citation>
    <scope>NUCLEOTIDE SEQUENCE</scope>
    <source>
        <strain evidence="4">TRF0915ILg1</strain>
        <tissue evidence="4">Whole body</tissue>
    </source>
</reference>
<feature type="compositionally biased region" description="Low complexity" evidence="2">
    <location>
        <begin position="1138"/>
        <end position="1149"/>
    </location>
</feature>
<feature type="compositionally biased region" description="Basic and acidic residues" evidence="2">
    <location>
        <begin position="1372"/>
        <end position="1383"/>
    </location>
</feature>
<dbReference type="Proteomes" id="UP000801492">
    <property type="component" value="Unassembled WGS sequence"/>
</dbReference>
<feature type="region of interest" description="Disordered" evidence="2">
    <location>
        <begin position="527"/>
        <end position="588"/>
    </location>
</feature>
<dbReference type="PANTHER" id="PTHR12635">
    <property type="entry name" value="RHO-GTPASE-ACTIVATING PROTEIN 6 FAMILY MEMBER"/>
    <property type="match status" value="1"/>
</dbReference>
<dbReference type="PANTHER" id="PTHR12635:SF7">
    <property type="entry name" value="RHO GTPASE ACTIVATING PROTEIN 6-RELATED"/>
    <property type="match status" value="1"/>
</dbReference>
<dbReference type="GO" id="GO:0005096">
    <property type="term" value="F:GTPase activator activity"/>
    <property type="evidence" value="ECO:0007669"/>
    <property type="project" value="UniProtKB-KW"/>
</dbReference>
<feature type="compositionally biased region" description="Basic residues" evidence="2">
    <location>
        <begin position="556"/>
        <end position="572"/>
    </location>
</feature>
<evidence type="ECO:0000256" key="2">
    <source>
        <dbReference type="SAM" id="MobiDB-lite"/>
    </source>
</evidence>
<feature type="region of interest" description="Disordered" evidence="2">
    <location>
        <begin position="308"/>
        <end position="356"/>
    </location>
</feature>
<feature type="region of interest" description="Disordered" evidence="2">
    <location>
        <begin position="1432"/>
        <end position="1507"/>
    </location>
</feature>
<dbReference type="EMBL" id="VTPC01000792">
    <property type="protein sequence ID" value="KAF2904345.1"/>
    <property type="molecule type" value="Genomic_DNA"/>
</dbReference>
<keyword evidence="5" id="KW-1185">Reference proteome</keyword>
<comment type="caution">
    <text evidence="4">The sequence shown here is derived from an EMBL/GenBank/DDBJ whole genome shotgun (WGS) entry which is preliminary data.</text>
</comment>
<feature type="compositionally biased region" description="Polar residues" evidence="2">
    <location>
        <begin position="1329"/>
        <end position="1347"/>
    </location>
</feature>
<feature type="compositionally biased region" description="Low complexity" evidence="2">
    <location>
        <begin position="1245"/>
        <end position="1254"/>
    </location>
</feature>
<feature type="region of interest" description="Disordered" evidence="2">
    <location>
        <begin position="106"/>
        <end position="139"/>
    </location>
</feature>
<feature type="region of interest" description="Disordered" evidence="2">
    <location>
        <begin position="700"/>
        <end position="723"/>
    </location>
</feature>
<evidence type="ECO:0000256" key="1">
    <source>
        <dbReference type="ARBA" id="ARBA00022468"/>
    </source>
</evidence>
<evidence type="ECO:0000259" key="3">
    <source>
        <dbReference type="PROSITE" id="PS50238"/>
    </source>
</evidence>
<dbReference type="InterPro" id="IPR000198">
    <property type="entry name" value="RhoGAP_dom"/>
</dbReference>
<sequence length="1507" mass="168307">MADRNSKRRNSKLSRNPSSESAEESSCGAMGRSVKEKRHKKPKERWLLTRKTWRYMADAGRKLIPEGVHNRPEDIPKIEAYFQEVCKKEPHFLLWRKNSYPGALGFRSHRKRSKDRRKSGSCRKASSADEIQYRPERPKDLAIQKTSAGKFDLQKMKYDFLNQPYVPSSSSQSQFPKSSSFSNLQNEEATESQLIDMLEKYLTLSSKEKLPPTSGSTTDLNYQELVDKLQRHLETASKNISQPYIQPRRQQQVHFEGDHIQKSLAETLSRYFSQYPNRDKVISDLLTDRKALEKLYFELRQAKGFRSGRGAGTYTSQTTPWNPDQLRSSRTWKAPRHSFTSPPPLIEIQGESSEPSYEDYGIQTERIPEQVLLEIEDEYKKAQAEKEAEAREYKPVPPQRRKSSVDNDDVSQSVSDTIKRYLRMARKKSVDVNKNDRFKRVNYDRNLRNIKAKGEITKPGDDDGLNKGCQTDDDWILTYKNAKFYDSSECSPCSPRNSIDGIIEEHHKTSPTSFLSTGQTFLSNLLHGKHSHDKSSPAATAGAMQKSKSSSSVMHHGSRLVAKKIFRSRSKSQTRAAPTHSSWTPQGGCVWNSMTGKQVVLGDTTLLQLSDIERKILQKVALAKLQALNLGINIKIPTETVASVPQKPKRKAYLLKRKALTTSFFDANRKDGDKDKENSTHTGGLVFGIPLSQCVDNDRISRGSTSGSSLRNRETSIDEPNLGRHGSRASFSSLIDAARDDETGSCESLMSRERGLMGSVPGLLDSISCSSTTDILAATHEDEPAIPNILSACLRHLETNGLHTVGIFRVSSSKKRVRQLREDFDCAKETSLGDDQCPHDVATLLKEYLRDLPDPLLCRDLYPAFVQTQRIRNRRLQLEAMEHLVQLLPPANRDTLWALLNFLATVARYSETQTTPTGECLQGNKMDSNNLATVFAPNLLHYNKPGTKEGSERPEDHLDVINVIRMLIDNNKMLFNVPAELLDEVYVHMMDSHPEALDHLLNKRIAATEDYTDELDSESNSAPLTPTVPTAHMTIEHLIQTDSDGCNTPPERRKTWSREEFLHEMAATGGPNVGMRLRHKDRERVRDRTTKKRKDESTTRRRRDDEGGGGSSGMSSAMNIISRLRGQKDDDTTHYNKVRSSSVDSNSSVQNEGTDVARVLRISDESQGIDRRKSIPYTLDSRGVITASLTIPVQTGSQPLSLNVDHTDIPYIEDGGVYSYTLETGQQAAGLSRSPEVPRRRHRSTSGSDSSAASNLQPVTGTISLIQSFDSAIGSSATVSSPPPNTTPSSVSSSIADAGSPPSWASTPPTSPDSAHVSVNYIPDETSHPSKSTASGKPGQRNLSGTATKDLPVLQKVSFVATPEVQQVSHPKHSDHGHQKDNMPSKQLTSHSSKVSNIPTVKNVEREQRFTPSITSIGNAVLRSRTADFERIAKTESKTKPSTTTTEKKKYTKRRYTDSKHPTRHIPDSEALEASSSPQHKEETPNNASQVGPVYKRRELISSVPSK</sequence>
<dbReference type="SUPFAM" id="SSF48350">
    <property type="entry name" value="GTPase activation domain, GAP"/>
    <property type="match status" value="1"/>
</dbReference>
<dbReference type="InterPro" id="IPR008936">
    <property type="entry name" value="Rho_GTPase_activation_prot"/>
</dbReference>
<evidence type="ECO:0000313" key="5">
    <source>
        <dbReference type="Proteomes" id="UP000801492"/>
    </source>
</evidence>
<protein>
    <recommendedName>
        <fullName evidence="3">Rho-GAP domain-containing protein</fullName>
    </recommendedName>
</protein>
<keyword evidence="1" id="KW-0343">GTPase activation</keyword>
<feature type="region of interest" description="Disordered" evidence="2">
    <location>
        <begin position="383"/>
        <end position="413"/>
    </location>
</feature>
<feature type="region of interest" description="Disordered" evidence="2">
    <location>
        <begin position="1065"/>
        <end position="1158"/>
    </location>
</feature>
<feature type="domain" description="Rho-GAP" evidence="3">
    <location>
        <begin position="770"/>
        <end position="975"/>
    </location>
</feature>
<dbReference type="Pfam" id="PF00620">
    <property type="entry name" value="RhoGAP"/>
    <property type="match status" value="1"/>
</dbReference>
<dbReference type="SMART" id="SM00324">
    <property type="entry name" value="RhoGAP"/>
    <property type="match status" value="1"/>
</dbReference>
<name>A0A8K0DPY5_IGNLU</name>
<accession>A0A8K0DPY5</accession>
<dbReference type="InterPro" id="IPR037863">
    <property type="entry name" value="RHOGAP6/36"/>
</dbReference>
<feature type="compositionally biased region" description="Polar residues" evidence="2">
    <location>
        <begin position="573"/>
        <end position="585"/>
    </location>
</feature>
<feature type="compositionally biased region" description="Low complexity" evidence="2">
    <location>
        <begin position="13"/>
        <end position="26"/>
    </location>
</feature>
<gene>
    <name evidence="4" type="ORF">ILUMI_01829</name>
</gene>
<feature type="compositionally biased region" description="Basic and acidic residues" evidence="2">
    <location>
        <begin position="1080"/>
        <end position="1106"/>
    </location>
</feature>
<feature type="compositionally biased region" description="Low complexity" evidence="2">
    <location>
        <begin position="1287"/>
        <end position="1315"/>
    </location>
</feature>
<feature type="compositionally biased region" description="Basic residues" evidence="2">
    <location>
        <begin position="107"/>
        <end position="121"/>
    </location>
</feature>
<dbReference type="OrthoDB" id="10024839at2759"/>
<feature type="region of interest" description="Disordered" evidence="2">
    <location>
        <begin position="1364"/>
        <end position="1403"/>
    </location>
</feature>
<dbReference type="PROSITE" id="PS50238">
    <property type="entry name" value="RHOGAP"/>
    <property type="match status" value="1"/>
</dbReference>
<feature type="compositionally biased region" description="Basic and acidic residues" evidence="2">
    <location>
        <begin position="1455"/>
        <end position="1468"/>
    </location>
</feature>
<proteinExistence type="predicted"/>
<feature type="compositionally biased region" description="Polar residues" evidence="2">
    <location>
        <begin position="313"/>
        <end position="331"/>
    </location>
</feature>